<dbReference type="AlphaFoldDB" id="A0A1I4TNI6"/>
<sequence>MAKTNLTRSADLHLRIGAFGALFSILIGSFHPLSAFTLALVAAGILAKL</sequence>
<protein>
    <submittedName>
        <fullName evidence="2">Uncharacterized protein</fullName>
    </submittedName>
</protein>
<proteinExistence type="predicted"/>
<organism evidence="2 3">
    <name type="scientific">Nitrosomonas nitrosa</name>
    <dbReference type="NCBI Taxonomy" id="52442"/>
    <lineage>
        <taxon>Bacteria</taxon>
        <taxon>Pseudomonadati</taxon>
        <taxon>Pseudomonadota</taxon>
        <taxon>Betaproteobacteria</taxon>
        <taxon>Nitrosomonadales</taxon>
        <taxon>Nitrosomonadaceae</taxon>
        <taxon>Nitrosomonas</taxon>
    </lineage>
</organism>
<keyword evidence="1" id="KW-1133">Transmembrane helix</keyword>
<evidence type="ECO:0000313" key="3">
    <source>
        <dbReference type="Proteomes" id="UP000199561"/>
    </source>
</evidence>
<evidence type="ECO:0000256" key="1">
    <source>
        <dbReference type="SAM" id="Phobius"/>
    </source>
</evidence>
<keyword evidence="3" id="KW-1185">Reference proteome</keyword>
<feature type="transmembrane region" description="Helical" evidence="1">
    <location>
        <begin position="21"/>
        <end position="47"/>
    </location>
</feature>
<evidence type="ECO:0000313" key="2">
    <source>
        <dbReference type="EMBL" id="SFM78342.1"/>
    </source>
</evidence>
<dbReference type="EMBL" id="FOUF01000033">
    <property type="protein sequence ID" value="SFM78342.1"/>
    <property type="molecule type" value="Genomic_DNA"/>
</dbReference>
<name>A0A1I4TNI6_9PROT</name>
<keyword evidence="1" id="KW-0812">Transmembrane</keyword>
<dbReference type="RefSeq" id="WP_177182371.1">
    <property type="nucleotide sequence ID" value="NZ_FOUF01000033.1"/>
</dbReference>
<gene>
    <name evidence="2" type="ORF">SAMN05421880_13328</name>
</gene>
<accession>A0A1I4TNI6</accession>
<keyword evidence="1" id="KW-0472">Membrane</keyword>
<dbReference type="Proteomes" id="UP000199561">
    <property type="component" value="Unassembled WGS sequence"/>
</dbReference>
<reference evidence="2 3" key="1">
    <citation type="submission" date="2016-10" db="EMBL/GenBank/DDBJ databases">
        <authorList>
            <person name="de Groot N.N."/>
        </authorList>
    </citation>
    <scope>NUCLEOTIDE SEQUENCE [LARGE SCALE GENOMIC DNA]</scope>
    <source>
        <strain evidence="2 3">Nm146</strain>
    </source>
</reference>